<reference evidence="3" key="1">
    <citation type="submission" date="2014-04" db="EMBL/GenBank/DDBJ databases">
        <title>Evolutionary Origins and Diversification of the Mycorrhizal Mutualists.</title>
        <authorList>
            <consortium name="DOE Joint Genome Institute"/>
            <consortium name="Mycorrhizal Genomics Consortium"/>
            <person name="Kohler A."/>
            <person name="Kuo A."/>
            <person name="Nagy L.G."/>
            <person name="Floudas D."/>
            <person name="Copeland A."/>
            <person name="Barry K.W."/>
            <person name="Cichocki N."/>
            <person name="Veneault-Fourrey C."/>
            <person name="LaButti K."/>
            <person name="Lindquist E.A."/>
            <person name="Lipzen A."/>
            <person name="Lundell T."/>
            <person name="Morin E."/>
            <person name="Murat C."/>
            <person name="Riley R."/>
            <person name="Ohm R."/>
            <person name="Sun H."/>
            <person name="Tunlid A."/>
            <person name="Henrissat B."/>
            <person name="Grigoriev I.V."/>
            <person name="Hibbett D.S."/>
            <person name="Martin F."/>
        </authorList>
    </citation>
    <scope>NUCLEOTIDE SEQUENCE [LARGE SCALE GENOMIC DNA]</scope>
    <source>
        <strain evidence="3">FD-334 SS-4</strain>
    </source>
</reference>
<keyword evidence="1" id="KW-0732">Signal</keyword>
<organism evidence="2 3">
    <name type="scientific">Hypholoma sublateritium (strain FD-334 SS-4)</name>
    <dbReference type="NCBI Taxonomy" id="945553"/>
    <lineage>
        <taxon>Eukaryota</taxon>
        <taxon>Fungi</taxon>
        <taxon>Dikarya</taxon>
        <taxon>Basidiomycota</taxon>
        <taxon>Agaricomycotina</taxon>
        <taxon>Agaricomycetes</taxon>
        <taxon>Agaricomycetidae</taxon>
        <taxon>Agaricales</taxon>
        <taxon>Agaricineae</taxon>
        <taxon>Strophariaceae</taxon>
        <taxon>Hypholoma</taxon>
    </lineage>
</organism>
<keyword evidence="3" id="KW-1185">Reference proteome</keyword>
<sequence length="252" mass="26524">MQSPLRAGLLGIIFSLILVLSTAAPIYPDAALSSRSLSHHATTNSLAPVSSLNLVYDIARSRPIVNEDGVTARDTATALNSRGFFDMIANGFKKLGGAVKGVVKKAGDGIKKVVQKAGGAVKTVVNKAKTVAKKVVHYVKTKGPEIGKVALKAASTAVEGASKLVQFVPVVGKPLSKVMNVGGKLLNKASNSIHTKVDGGVGNALNGMNKAQTVLKFIPRELAGNYQQRDAIALSERDLYEINDILARTRKD</sequence>
<protein>
    <submittedName>
        <fullName evidence="2">Uncharacterized protein</fullName>
    </submittedName>
</protein>
<dbReference type="EMBL" id="KN817557">
    <property type="protein sequence ID" value="KJA21536.1"/>
    <property type="molecule type" value="Genomic_DNA"/>
</dbReference>
<accession>A0A0D2NYI3</accession>
<evidence type="ECO:0000313" key="3">
    <source>
        <dbReference type="Proteomes" id="UP000054270"/>
    </source>
</evidence>
<feature type="chain" id="PRO_5002260162" evidence="1">
    <location>
        <begin position="24"/>
        <end position="252"/>
    </location>
</feature>
<proteinExistence type="predicted"/>
<gene>
    <name evidence="2" type="ORF">HYPSUDRAFT_55433</name>
</gene>
<evidence type="ECO:0000313" key="2">
    <source>
        <dbReference type="EMBL" id="KJA21536.1"/>
    </source>
</evidence>
<name>A0A0D2NYI3_HYPSF</name>
<dbReference type="Proteomes" id="UP000054270">
    <property type="component" value="Unassembled WGS sequence"/>
</dbReference>
<evidence type="ECO:0000256" key="1">
    <source>
        <dbReference type="SAM" id="SignalP"/>
    </source>
</evidence>
<feature type="signal peptide" evidence="1">
    <location>
        <begin position="1"/>
        <end position="23"/>
    </location>
</feature>
<dbReference type="AlphaFoldDB" id="A0A0D2NYI3"/>